<dbReference type="Pfam" id="PF00685">
    <property type="entry name" value="Sulfotransfer_1"/>
    <property type="match status" value="1"/>
</dbReference>
<evidence type="ECO:0000313" key="4">
    <source>
        <dbReference type="EMBL" id="CAD7226437.1"/>
    </source>
</evidence>
<evidence type="ECO:0000259" key="3">
    <source>
        <dbReference type="Pfam" id="PF00685"/>
    </source>
</evidence>
<evidence type="ECO:0000256" key="1">
    <source>
        <dbReference type="ARBA" id="ARBA00010236"/>
    </source>
</evidence>
<proteinExistence type="inferred from homology"/>
<dbReference type="PANTHER" id="PTHR45964">
    <property type="entry name" value="WSCD FAMILY MEMBER CG9164"/>
    <property type="match status" value="1"/>
</dbReference>
<dbReference type="AlphaFoldDB" id="A0A7R8ZP35"/>
<dbReference type="GO" id="GO:0008146">
    <property type="term" value="F:sulfotransferase activity"/>
    <property type="evidence" value="ECO:0007669"/>
    <property type="project" value="InterPro"/>
</dbReference>
<reference evidence="4" key="1">
    <citation type="submission" date="2020-11" db="EMBL/GenBank/DDBJ databases">
        <authorList>
            <person name="Tran Van P."/>
        </authorList>
    </citation>
    <scope>NUCLEOTIDE SEQUENCE</scope>
</reference>
<evidence type="ECO:0000256" key="2">
    <source>
        <dbReference type="SAM" id="MobiDB-lite"/>
    </source>
</evidence>
<feature type="domain" description="Sulfotransferase" evidence="3">
    <location>
        <begin position="203"/>
        <end position="314"/>
    </location>
</feature>
<dbReference type="InterPro" id="IPR027417">
    <property type="entry name" value="P-loop_NTPase"/>
</dbReference>
<gene>
    <name evidence="4" type="ORF">CTOB1V02_LOCUS4355</name>
</gene>
<accession>A0A7R8ZP35</accession>
<dbReference type="Gene3D" id="3.40.50.300">
    <property type="entry name" value="P-loop containing nucleotide triphosphate hydrolases"/>
    <property type="match status" value="1"/>
</dbReference>
<dbReference type="EMBL" id="OB660829">
    <property type="protein sequence ID" value="CAD7226437.1"/>
    <property type="molecule type" value="Genomic_DNA"/>
</dbReference>
<dbReference type="InterPro" id="IPR051589">
    <property type="entry name" value="Sialate-O-sulfotransferase"/>
</dbReference>
<feature type="compositionally biased region" description="Acidic residues" evidence="2">
    <location>
        <begin position="86"/>
        <end position="102"/>
    </location>
</feature>
<feature type="region of interest" description="Disordered" evidence="2">
    <location>
        <begin position="1"/>
        <end position="106"/>
    </location>
</feature>
<dbReference type="PANTHER" id="PTHR45964:SF9">
    <property type="entry name" value="SULFOTRANSFERASE"/>
    <property type="match status" value="1"/>
</dbReference>
<name>A0A7R8ZP35_9CRUS</name>
<dbReference type="OrthoDB" id="5985073at2759"/>
<comment type="similarity">
    <text evidence="1">Belongs to the WSCD family.</text>
</comment>
<protein>
    <recommendedName>
        <fullName evidence="3">Sulfotransferase domain-containing protein</fullName>
    </recommendedName>
</protein>
<dbReference type="SUPFAM" id="SSF52540">
    <property type="entry name" value="P-loop containing nucleoside triphosphate hydrolases"/>
    <property type="match status" value="1"/>
</dbReference>
<dbReference type="InterPro" id="IPR000863">
    <property type="entry name" value="Sulfotransferase_dom"/>
</dbReference>
<sequence>MFLCAVPAAVPNPKKSSEAAPKLPSAKKDEDDEFEWLLTPGGGRVKQRKEPSVKKNLVKRSSPNKDRTNSDLSGDGGDTGTSPTGEEPEPEDAVEEEVEDDPGPPLDAALLKIQKAYPWRNSSYPKRCQDLTVKFADINSLPVTALVSFPCSGNSLTRQLIEKASGIFTSSVYRDSSLEIGGFLGEKADAQLGVTILTKTHEFEQEHLDEFKKAVLLIRNPYRSILSFHHFLFKSHLGMAPSTNYFRDDWPTFCLSLAKRWAETIVAWVSSKPIHVVHYETLTDPKNQVDEIIKILKFLKFPVDESRLQCMKEDTNVIFKRKPGFYPDVDLFPRNVRATIDKAIVFVDKKLRQRKLPPMPLDKYEFFKDHPHTLKVESNLH</sequence>
<organism evidence="4">
    <name type="scientific">Cyprideis torosa</name>
    <dbReference type="NCBI Taxonomy" id="163714"/>
    <lineage>
        <taxon>Eukaryota</taxon>
        <taxon>Metazoa</taxon>
        <taxon>Ecdysozoa</taxon>
        <taxon>Arthropoda</taxon>
        <taxon>Crustacea</taxon>
        <taxon>Oligostraca</taxon>
        <taxon>Ostracoda</taxon>
        <taxon>Podocopa</taxon>
        <taxon>Podocopida</taxon>
        <taxon>Cytherocopina</taxon>
        <taxon>Cytheroidea</taxon>
        <taxon>Cytherideidae</taxon>
        <taxon>Cyprideis</taxon>
    </lineage>
</organism>